<feature type="region of interest" description="Disordered" evidence="1">
    <location>
        <begin position="1"/>
        <end position="92"/>
    </location>
</feature>
<feature type="region of interest" description="Disordered" evidence="1">
    <location>
        <begin position="178"/>
        <end position="216"/>
    </location>
</feature>
<feature type="compositionally biased region" description="Basic and acidic residues" evidence="1">
    <location>
        <begin position="181"/>
        <end position="197"/>
    </location>
</feature>
<dbReference type="Proteomes" id="UP001164743">
    <property type="component" value="Chromosome 6A"/>
</dbReference>
<dbReference type="RefSeq" id="XP_053020978.1">
    <property type="nucleotide sequence ID" value="XM_053170234.1"/>
</dbReference>
<organism evidence="2 3">
    <name type="scientific">Puccinia triticina</name>
    <dbReference type="NCBI Taxonomy" id="208348"/>
    <lineage>
        <taxon>Eukaryota</taxon>
        <taxon>Fungi</taxon>
        <taxon>Dikarya</taxon>
        <taxon>Basidiomycota</taxon>
        <taxon>Pucciniomycotina</taxon>
        <taxon>Pucciniomycetes</taxon>
        <taxon>Pucciniales</taxon>
        <taxon>Pucciniaceae</taxon>
        <taxon>Puccinia</taxon>
    </lineage>
</organism>
<gene>
    <name evidence="2" type="ORF">PtA15_6A51</name>
</gene>
<protein>
    <submittedName>
        <fullName evidence="2">Uncharacterized protein</fullName>
    </submittedName>
</protein>
<evidence type="ECO:0000256" key="1">
    <source>
        <dbReference type="SAM" id="MobiDB-lite"/>
    </source>
</evidence>
<dbReference type="GeneID" id="77811118"/>
<accession>A0ABY7CM64</accession>
<sequence length="283" mass="30417">MLFNGESTDGMGIRGHVGITGTISNGVRSRHSQDFDRGSAANSTSHQASPTKAGPTRLALARHHNSSRPRPGPFTVRFRPRPTPSVGTAGATGAMRPASAIISPARLAAAPYVARRPIRNHSPAIHPELDAEARLAVLDPIFPDVEPAPIFPDAEPVPIIRDAEPAPIIRDAEPAPIIPDLRSDDAASHADNDHADQDSGSGAPETEPTTTSHADTMTLMRLAEELALPADQMERFREVAQLPEPDRLMGVFMYMVWIRHRLETLPSDHPLEPTPAPVANPPP</sequence>
<dbReference type="EMBL" id="CP110426">
    <property type="protein sequence ID" value="WAQ85423.1"/>
    <property type="molecule type" value="Genomic_DNA"/>
</dbReference>
<reference evidence="2" key="1">
    <citation type="submission" date="2022-10" db="EMBL/GenBank/DDBJ databases">
        <title>Puccinia triticina Genome sequencing and assembly.</title>
        <authorList>
            <person name="Li C."/>
        </authorList>
    </citation>
    <scope>NUCLEOTIDE SEQUENCE</scope>
    <source>
        <strain evidence="2">Pt15</strain>
    </source>
</reference>
<evidence type="ECO:0000313" key="2">
    <source>
        <dbReference type="EMBL" id="WAQ85423.1"/>
    </source>
</evidence>
<keyword evidence="3" id="KW-1185">Reference proteome</keyword>
<name>A0ABY7CM64_9BASI</name>
<evidence type="ECO:0000313" key="3">
    <source>
        <dbReference type="Proteomes" id="UP001164743"/>
    </source>
</evidence>
<feature type="compositionally biased region" description="Polar residues" evidence="1">
    <location>
        <begin position="40"/>
        <end position="50"/>
    </location>
</feature>
<proteinExistence type="predicted"/>